<dbReference type="EMBL" id="HG792019">
    <property type="protein sequence ID" value="CDM36669.1"/>
    <property type="molecule type" value="Genomic_DNA"/>
</dbReference>
<dbReference type="AlphaFoldDB" id="W6QRI3"/>
<dbReference type="InterPro" id="IPR011009">
    <property type="entry name" value="Kinase-like_dom_sf"/>
</dbReference>
<organism evidence="2 3">
    <name type="scientific">Penicillium roqueforti (strain FM164)</name>
    <dbReference type="NCBI Taxonomy" id="1365484"/>
    <lineage>
        <taxon>Eukaryota</taxon>
        <taxon>Fungi</taxon>
        <taxon>Dikarya</taxon>
        <taxon>Ascomycota</taxon>
        <taxon>Pezizomycotina</taxon>
        <taxon>Eurotiomycetes</taxon>
        <taxon>Eurotiomycetidae</taxon>
        <taxon>Eurotiales</taxon>
        <taxon>Aspergillaceae</taxon>
        <taxon>Penicillium</taxon>
    </lineage>
</organism>
<feature type="region of interest" description="Disordered" evidence="1">
    <location>
        <begin position="1"/>
        <end position="26"/>
    </location>
</feature>
<sequence>MDAQSSNSRSPVLDFQKESLSSNRKTNGKLSSAVRYLPILSCRSFKGLSSQFYFGEGSFNRRQALILSEIEGITLRELAKQVESNIEEETLELSLENAFGESYKLGAEHYDLNLGNFLFCANGQVVVIDLGDIEFHDRQQAWELSLSMGCAYYLMSRFRDVRYPRRPPSPVLYSEMPVALGCTGPMSCCGSLRKSRFEQ</sequence>
<reference evidence="2" key="1">
    <citation type="journal article" date="2014" name="Nat. Commun.">
        <title>Multiple recent horizontal transfers of a large genomic region in cheese making fungi.</title>
        <authorList>
            <person name="Cheeseman K."/>
            <person name="Ropars J."/>
            <person name="Renault P."/>
            <person name="Dupont J."/>
            <person name="Gouzy J."/>
            <person name="Branca A."/>
            <person name="Abraham A.L."/>
            <person name="Ceppi M."/>
            <person name="Conseiller E."/>
            <person name="Debuchy R."/>
            <person name="Malagnac F."/>
            <person name="Goarin A."/>
            <person name="Silar P."/>
            <person name="Lacoste S."/>
            <person name="Sallet E."/>
            <person name="Bensimon A."/>
            <person name="Giraud T."/>
            <person name="Brygoo Y."/>
        </authorList>
    </citation>
    <scope>NUCLEOTIDE SEQUENCE [LARGE SCALE GENOMIC DNA]</scope>
    <source>
        <strain evidence="2">FM164</strain>
    </source>
</reference>
<evidence type="ECO:0008006" key="4">
    <source>
        <dbReference type="Google" id="ProtNLM"/>
    </source>
</evidence>
<evidence type="ECO:0000256" key="1">
    <source>
        <dbReference type="SAM" id="MobiDB-lite"/>
    </source>
</evidence>
<proteinExistence type="predicted"/>
<dbReference type="SUPFAM" id="SSF56112">
    <property type="entry name" value="Protein kinase-like (PK-like)"/>
    <property type="match status" value="1"/>
</dbReference>
<dbReference type="Gene3D" id="1.10.510.10">
    <property type="entry name" value="Transferase(Phosphotransferase) domain 1"/>
    <property type="match status" value="1"/>
</dbReference>
<evidence type="ECO:0000313" key="2">
    <source>
        <dbReference type="EMBL" id="CDM36669.1"/>
    </source>
</evidence>
<name>W6QRI3_PENRF</name>
<evidence type="ECO:0000313" key="3">
    <source>
        <dbReference type="Proteomes" id="UP000030686"/>
    </source>
</evidence>
<keyword evidence="3" id="KW-1185">Reference proteome</keyword>
<dbReference type="Proteomes" id="UP000030686">
    <property type="component" value="Unassembled WGS sequence"/>
</dbReference>
<protein>
    <recommendedName>
        <fullName evidence="4">Protein kinase-like domain</fullName>
    </recommendedName>
</protein>
<accession>W6QRI3</accession>
<gene>
    <name evidence="2" type="ORF">PROQFM164_S05g000502</name>
</gene>
<feature type="compositionally biased region" description="Polar residues" evidence="1">
    <location>
        <begin position="1"/>
        <end position="10"/>
    </location>
</feature>
<dbReference type="OrthoDB" id="2942798at2759"/>